<evidence type="ECO:0000259" key="1">
    <source>
        <dbReference type="Pfam" id="PF16313"/>
    </source>
</evidence>
<dbReference type="RefSeq" id="WP_136864137.1">
    <property type="nucleotide sequence ID" value="NZ_SWCJ01000012.1"/>
</dbReference>
<organism evidence="2 3">
    <name type="scientific">Ferrimonas aestuarii</name>
    <dbReference type="NCBI Taxonomy" id="2569539"/>
    <lineage>
        <taxon>Bacteria</taxon>
        <taxon>Pseudomonadati</taxon>
        <taxon>Pseudomonadota</taxon>
        <taxon>Gammaproteobacteria</taxon>
        <taxon>Alteromonadales</taxon>
        <taxon>Ferrimonadaceae</taxon>
        <taxon>Ferrimonas</taxon>
    </lineage>
</organism>
<dbReference type="AlphaFoldDB" id="A0A4U1BLW3"/>
<dbReference type="OrthoDB" id="9776599at2"/>
<dbReference type="EMBL" id="SWCJ01000012">
    <property type="protein sequence ID" value="TKB53270.1"/>
    <property type="molecule type" value="Genomic_DNA"/>
</dbReference>
<dbReference type="PROSITE" id="PS51257">
    <property type="entry name" value="PROKAR_LIPOPROTEIN"/>
    <property type="match status" value="1"/>
</dbReference>
<dbReference type="PANTHER" id="PTHR38478">
    <property type="entry name" value="PEPTIDASE M1A AND M12B"/>
    <property type="match status" value="1"/>
</dbReference>
<gene>
    <name evidence="2" type="ORF">FCL42_14455</name>
</gene>
<dbReference type="InterPro" id="IPR032534">
    <property type="entry name" value="EcxA_zinc-bd"/>
</dbReference>
<sequence>MNKSLLCLSITSALALTGCGAGEEPYKELPKDEKQITTAAIEKAGERQYLYIRSVGQAPRYAAAIRGFTQGDPKLVSLAKTENGIQVRQIDRDTIGLDHDSRWQTDINQAPVLTIPGTYIDFKCTEDKWRECINEEQENNDRDLTWDKKRYFIPEFEDAKVSELNIEDLFTFGECVTETEAPRLVRADDWKGYEMDLETGVINFEIEHTYQATMSCINQFYNGSLDNLSFTTTEYISIVALDQLASEGYEEIPYSENEKGTYGYFTSSHQYRDATDSDGVDGYVRTYMNRFNPAKDSITYYLSNNFFEAKNKAYLDAANESVTAINIQNKLFNTGFPEIKLEQANEKRHGDLRYSNITLFDQPLDNGLAGYGPSAANPLTGEIISGRVNQYSSNLKQGAVRYYRQVRLDYNRGRLDADTTTALTGVDYGKSNNLDLEQPQPVNKVDTSTIEQPAQGKQTLAAQAITLPALVKDNQEFDELVDYDRDTRSYWSENTMMHLDNVYAEGGSARQLPAGIKDHKIDWKRPELWENQEIGSKLVAFETLPVDLQDELTTKLAAQAFAGTLTHELGHNFGLRHNFSGSTDKDNLFTEEQMAMMDKAFTDAGYPDLTVNAEFSSQMDYNVNRFATTFEPYDLAALRFAYAREVEKKDGEFVSLKEEDAKRREELRKGIVNGETRFGALFNVEQNHELRRYNFCTDGHVTLNSNCNRSDAGGTLEEIADFYIERYEDSYETSNLRHNRQSLYEDHSLNYTVRRKRLFDDIRQFVEDISSMEEVFTSLYGTPDNFIASDCAQKSAAGEDAWYCRYQRPVDHAGKLFLTLMGESDAAVEVTYNWISDDTPALRQSYNFADVLESYRFHSDDLEYKLQPGEVISKYSDSPEALKELIFKSKINSNYQGQLYVGDVKFSGRLLNGIKAPESSPNHPYVNERDVLGVWPDKLLAVRALVSRTTPRSTSSRGYKALVDLPQIEPVFEDMLCKIAMADGTGLSLGDKPLFTQYCGASGELQQYMPNFVDFADQSIEPLPNYARSVARYFGFDTDRSGYPKGKSNLLQMVLRQVDLASQDSDYQGFEKARKWREHVGIHMNDVALEKKAEIAHNGRIYVATSENVLALQLIARIGEVEAFKASADAATLATKLSNGTVGEILDKQLERDYRVLTYLPVL</sequence>
<dbReference type="SUPFAM" id="SSF55486">
    <property type="entry name" value="Metalloproteases ('zincins'), catalytic domain"/>
    <property type="match status" value="1"/>
</dbReference>
<dbReference type="InterPro" id="IPR024079">
    <property type="entry name" value="MetalloPept_cat_dom_sf"/>
</dbReference>
<reference evidence="2 3" key="1">
    <citation type="submission" date="2019-04" db="EMBL/GenBank/DDBJ databases">
        <authorList>
            <person name="Hwang J.C."/>
        </authorList>
    </citation>
    <scope>NUCLEOTIDE SEQUENCE [LARGE SCALE GENOMIC DNA]</scope>
    <source>
        <strain evidence="2 3">IMCC35002</strain>
    </source>
</reference>
<evidence type="ECO:0000313" key="2">
    <source>
        <dbReference type="EMBL" id="TKB53270.1"/>
    </source>
</evidence>
<dbReference type="Proteomes" id="UP000305675">
    <property type="component" value="Unassembled WGS sequence"/>
</dbReference>
<comment type="caution">
    <text evidence="2">The sequence shown here is derived from an EMBL/GenBank/DDBJ whole genome shotgun (WGS) entry which is preliminary data.</text>
</comment>
<dbReference type="Pfam" id="PF16313">
    <property type="entry name" value="DUF4953"/>
    <property type="match status" value="1"/>
</dbReference>
<keyword evidence="3" id="KW-1185">Reference proteome</keyword>
<name>A0A4U1BLW3_9GAMM</name>
<evidence type="ECO:0000313" key="3">
    <source>
        <dbReference type="Proteomes" id="UP000305675"/>
    </source>
</evidence>
<feature type="domain" description="EcxA zinc-binding" evidence="1">
    <location>
        <begin position="551"/>
        <end position="647"/>
    </location>
</feature>
<dbReference type="PANTHER" id="PTHR38478:SF1">
    <property type="entry name" value="ZINC DEPENDENT METALLOPROTEASE DOMAIN LIPOPROTEIN"/>
    <property type="match status" value="1"/>
</dbReference>
<dbReference type="Gene3D" id="3.40.390.10">
    <property type="entry name" value="Collagenase (Catalytic Domain)"/>
    <property type="match status" value="1"/>
</dbReference>
<protein>
    <recommendedName>
        <fullName evidence="1">EcxA zinc-binding domain-containing protein</fullName>
    </recommendedName>
</protein>
<accession>A0A4U1BLW3</accession>
<dbReference type="GO" id="GO:0008237">
    <property type="term" value="F:metallopeptidase activity"/>
    <property type="evidence" value="ECO:0007669"/>
    <property type="project" value="InterPro"/>
</dbReference>
<proteinExistence type="predicted"/>